<dbReference type="Proteomes" id="UP001408356">
    <property type="component" value="Unassembled WGS sequence"/>
</dbReference>
<organism evidence="3 4">
    <name type="scientific">Seiridium unicorne</name>
    <dbReference type="NCBI Taxonomy" id="138068"/>
    <lineage>
        <taxon>Eukaryota</taxon>
        <taxon>Fungi</taxon>
        <taxon>Dikarya</taxon>
        <taxon>Ascomycota</taxon>
        <taxon>Pezizomycotina</taxon>
        <taxon>Sordariomycetes</taxon>
        <taxon>Xylariomycetidae</taxon>
        <taxon>Amphisphaeriales</taxon>
        <taxon>Sporocadaceae</taxon>
        <taxon>Seiridium</taxon>
    </lineage>
</organism>
<evidence type="ECO:0000256" key="1">
    <source>
        <dbReference type="SAM" id="MobiDB-lite"/>
    </source>
</evidence>
<gene>
    <name evidence="3" type="ORF">SUNI508_03702</name>
</gene>
<proteinExistence type="predicted"/>
<evidence type="ECO:0000313" key="4">
    <source>
        <dbReference type="Proteomes" id="UP001408356"/>
    </source>
</evidence>
<protein>
    <submittedName>
        <fullName evidence="3">SUI1 domain-containing protein</fullName>
    </submittedName>
</protein>
<sequence length="143" mass="16012">MSENNSKYPIVARNSFDPFSPPRIQIKEYDVRFTAIEGLGLDPSNDISETFRVLKKRLGCGGIIITDPEMGEVILLQGDQRSKVENLLKSGEAGTGFASRFLEFQGAQDLPPVPSPRMRKQKKLESARSLTEIADIRDDERTQ</sequence>
<evidence type="ECO:0000259" key="2">
    <source>
        <dbReference type="PROSITE" id="PS50296"/>
    </source>
</evidence>
<feature type="compositionally biased region" description="Basic and acidic residues" evidence="1">
    <location>
        <begin position="134"/>
        <end position="143"/>
    </location>
</feature>
<dbReference type="EMBL" id="JARVKF010000046">
    <property type="protein sequence ID" value="KAK9424214.1"/>
    <property type="molecule type" value="Genomic_DNA"/>
</dbReference>
<comment type="caution">
    <text evidence="3">The sequence shown here is derived from an EMBL/GenBank/DDBJ whole genome shotgun (WGS) entry which is preliminary data.</text>
</comment>
<dbReference type="PROSITE" id="PS50296">
    <property type="entry name" value="SUI1"/>
    <property type="match status" value="1"/>
</dbReference>
<dbReference type="Pfam" id="PF01253">
    <property type="entry name" value="SUI1"/>
    <property type="match status" value="1"/>
</dbReference>
<reference evidence="3 4" key="1">
    <citation type="journal article" date="2024" name="J. Plant Pathol.">
        <title>Sequence and assembly of the genome of Seiridium unicorne, isolate CBS 538.82, causal agent of cypress canker disease.</title>
        <authorList>
            <person name="Scali E."/>
            <person name="Rocca G.D."/>
            <person name="Danti R."/>
            <person name="Garbelotto M."/>
            <person name="Barberini S."/>
            <person name="Baroncelli R."/>
            <person name="Emiliani G."/>
        </authorList>
    </citation>
    <scope>NUCLEOTIDE SEQUENCE [LARGE SCALE GENOMIC DNA]</scope>
    <source>
        <strain evidence="3 4">BM-138-508</strain>
    </source>
</reference>
<accession>A0ABR2VCJ7</accession>
<feature type="region of interest" description="Disordered" evidence="1">
    <location>
        <begin position="107"/>
        <end position="143"/>
    </location>
</feature>
<dbReference type="SUPFAM" id="SSF55159">
    <property type="entry name" value="eIF1-like"/>
    <property type="match status" value="1"/>
</dbReference>
<dbReference type="Gene3D" id="3.30.780.10">
    <property type="entry name" value="SUI1-like domain"/>
    <property type="match status" value="1"/>
</dbReference>
<keyword evidence="4" id="KW-1185">Reference proteome</keyword>
<feature type="domain" description="SUI1" evidence="2">
    <location>
        <begin position="20"/>
        <end position="92"/>
    </location>
</feature>
<dbReference type="InterPro" id="IPR036877">
    <property type="entry name" value="SUI1_dom_sf"/>
</dbReference>
<dbReference type="InterPro" id="IPR001950">
    <property type="entry name" value="SUI1"/>
</dbReference>
<evidence type="ECO:0000313" key="3">
    <source>
        <dbReference type="EMBL" id="KAK9424214.1"/>
    </source>
</evidence>
<name>A0ABR2VCJ7_9PEZI</name>